<dbReference type="GO" id="GO:0032259">
    <property type="term" value="P:methylation"/>
    <property type="evidence" value="ECO:0007669"/>
    <property type="project" value="UniProtKB-KW"/>
</dbReference>
<feature type="binding site" evidence="5">
    <location>
        <position position="186"/>
    </location>
    <ligand>
        <name>S-adenosyl-L-methionine</name>
        <dbReference type="ChEBI" id="CHEBI:59789"/>
    </ligand>
</feature>
<evidence type="ECO:0000256" key="2">
    <source>
        <dbReference type="ARBA" id="ARBA00022679"/>
    </source>
</evidence>
<dbReference type="GO" id="GO:0003676">
    <property type="term" value="F:nucleic acid binding"/>
    <property type="evidence" value="ECO:0007669"/>
    <property type="project" value="InterPro"/>
</dbReference>
<dbReference type="EMBL" id="CP110232">
    <property type="protein sequence ID" value="WEG72961.1"/>
    <property type="molecule type" value="Genomic_DNA"/>
</dbReference>
<dbReference type="Proteomes" id="UP001179647">
    <property type="component" value="Chromosome"/>
</dbReference>
<dbReference type="HAMAP" id="MF_02126">
    <property type="entry name" value="RF_methyltr_PrmC"/>
    <property type="match status" value="1"/>
</dbReference>
<dbReference type="KEGG" id="vie:OL234_08275"/>
<protein>
    <recommendedName>
        <fullName evidence="5">Release factor glutamine methyltransferase</fullName>
        <shortName evidence="5">RF MTase</shortName>
        <ecNumber evidence="5">2.1.1.297</ecNumber>
    </recommendedName>
    <alternativeName>
        <fullName evidence="5">N5-glutamine methyltransferase PrmC</fullName>
    </alternativeName>
    <alternativeName>
        <fullName evidence="5">Protein-(glutamine-N5) MTase PrmC</fullName>
    </alternativeName>
    <alternativeName>
        <fullName evidence="5">Protein-glutamine N-methyltransferase PrmC</fullName>
    </alternativeName>
</protein>
<gene>
    <name evidence="5 8" type="primary">prmC</name>
    <name evidence="8" type="ORF">OL234_08275</name>
</gene>
<feature type="binding site" evidence="5">
    <location>
        <begin position="121"/>
        <end position="125"/>
    </location>
    <ligand>
        <name>S-adenosyl-L-methionine</name>
        <dbReference type="ChEBI" id="CHEBI:59789"/>
    </ligand>
</feature>
<dbReference type="AlphaFoldDB" id="A0AAF0I7E9"/>
<dbReference type="PROSITE" id="PS00092">
    <property type="entry name" value="N6_MTASE"/>
    <property type="match status" value="1"/>
</dbReference>
<sequence length="279" mass="31651">MATKTYVEVLKGASSFLENHGKEPYLAEYMLLERLGWTRTELLISLRKSMPQKEQEQLEEDLKLVIANHPPQYIIGSCEFYGARFKVTENTLIPRPETEELVAMCLNENNQQANLKVMDVGTGTGAIALTLKREAKNWEVSASDISREALTVAKENAKLQDQEVLFYEGDLLEPVRGQTFDIIISNPPYISQDEFDVMDVSVREYEPSLALFAENEGLAIYQKLASQVGEVMHQNSRLYLEIGFQQGSAVVAIFKEVFPEKTIRVHKDLFGQDRMVSVH</sequence>
<dbReference type="InterPro" id="IPR040758">
    <property type="entry name" value="PrmC_N"/>
</dbReference>
<comment type="function">
    <text evidence="5">Methylates the class 1 translation termination release factors RF1/PrfA and RF2/PrfB on the glutamine residue of the universally conserved GGQ motif.</text>
</comment>
<feature type="binding site" evidence="5">
    <location>
        <position position="144"/>
    </location>
    <ligand>
        <name>S-adenosyl-L-methionine</name>
        <dbReference type="ChEBI" id="CHEBI:59789"/>
    </ligand>
</feature>
<dbReference type="Gene3D" id="1.10.8.10">
    <property type="entry name" value="DNA helicase RuvA subunit, C-terminal domain"/>
    <property type="match status" value="1"/>
</dbReference>
<dbReference type="InterPro" id="IPR004556">
    <property type="entry name" value="HemK-like"/>
</dbReference>
<dbReference type="InterPro" id="IPR002052">
    <property type="entry name" value="DNA_methylase_N6_adenine_CS"/>
</dbReference>
<dbReference type="InterPro" id="IPR050320">
    <property type="entry name" value="N5-glutamine_MTase"/>
</dbReference>
<comment type="catalytic activity">
    <reaction evidence="4 5">
        <text>L-glutaminyl-[peptide chain release factor] + S-adenosyl-L-methionine = N(5)-methyl-L-glutaminyl-[peptide chain release factor] + S-adenosyl-L-homocysteine + H(+)</text>
        <dbReference type="Rhea" id="RHEA:42896"/>
        <dbReference type="Rhea" id="RHEA-COMP:10271"/>
        <dbReference type="Rhea" id="RHEA-COMP:10272"/>
        <dbReference type="ChEBI" id="CHEBI:15378"/>
        <dbReference type="ChEBI" id="CHEBI:30011"/>
        <dbReference type="ChEBI" id="CHEBI:57856"/>
        <dbReference type="ChEBI" id="CHEBI:59789"/>
        <dbReference type="ChEBI" id="CHEBI:61891"/>
        <dbReference type="EC" id="2.1.1.297"/>
    </reaction>
</comment>
<keyword evidence="9" id="KW-1185">Reference proteome</keyword>
<dbReference type="GO" id="GO:0102559">
    <property type="term" value="F:peptide chain release factor N(5)-glutamine methyltransferase activity"/>
    <property type="evidence" value="ECO:0007669"/>
    <property type="project" value="UniProtKB-EC"/>
</dbReference>
<dbReference type="Pfam" id="PF17827">
    <property type="entry name" value="PrmC_N"/>
    <property type="match status" value="1"/>
</dbReference>
<dbReference type="InterPro" id="IPR029063">
    <property type="entry name" value="SAM-dependent_MTases_sf"/>
</dbReference>
<proteinExistence type="inferred from homology"/>
<keyword evidence="2 5" id="KW-0808">Transferase</keyword>
<evidence type="ECO:0000259" key="7">
    <source>
        <dbReference type="Pfam" id="PF17827"/>
    </source>
</evidence>
<dbReference type="EC" id="2.1.1.297" evidence="5"/>
<dbReference type="PANTHER" id="PTHR18895">
    <property type="entry name" value="HEMK METHYLTRANSFERASE"/>
    <property type="match status" value="1"/>
</dbReference>
<evidence type="ECO:0000256" key="4">
    <source>
        <dbReference type="ARBA" id="ARBA00048391"/>
    </source>
</evidence>
<accession>A0AAF0I7E9</accession>
<dbReference type="SUPFAM" id="SSF53335">
    <property type="entry name" value="S-adenosyl-L-methionine-dependent methyltransferases"/>
    <property type="match status" value="1"/>
</dbReference>
<dbReference type="PANTHER" id="PTHR18895:SF74">
    <property type="entry name" value="MTRF1L RELEASE FACTOR GLUTAMINE METHYLTRANSFERASE"/>
    <property type="match status" value="1"/>
</dbReference>
<dbReference type="RefSeq" id="WP_275468764.1">
    <property type="nucleotide sequence ID" value="NZ_CP110232.1"/>
</dbReference>
<organism evidence="8 9">
    <name type="scientific">Vagococcus intermedius</name>
    <dbReference type="NCBI Taxonomy" id="2991418"/>
    <lineage>
        <taxon>Bacteria</taxon>
        <taxon>Bacillati</taxon>
        <taxon>Bacillota</taxon>
        <taxon>Bacilli</taxon>
        <taxon>Lactobacillales</taxon>
        <taxon>Enterococcaceae</taxon>
        <taxon>Vagococcus</taxon>
    </lineage>
</organism>
<feature type="binding site" evidence="5">
    <location>
        <begin position="186"/>
        <end position="189"/>
    </location>
    <ligand>
        <name>substrate</name>
    </ligand>
</feature>
<dbReference type="InterPro" id="IPR007848">
    <property type="entry name" value="Small_mtfrase_dom"/>
</dbReference>
<evidence type="ECO:0000256" key="5">
    <source>
        <dbReference type="HAMAP-Rule" id="MF_02126"/>
    </source>
</evidence>
<evidence type="ECO:0000313" key="8">
    <source>
        <dbReference type="EMBL" id="WEG72961.1"/>
    </source>
</evidence>
<dbReference type="NCBIfam" id="TIGR03534">
    <property type="entry name" value="RF_mod_PrmC"/>
    <property type="match status" value="1"/>
</dbReference>
<keyword evidence="1 5" id="KW-0489">Methyltransferase</keyword>
<feature type="domain" description="Methyltransferase small" evidence="6">
    <location>
        <begin position="104"/>
        <end position="194"/>
    </location>
</feature>
<evidence type="ECO:0000259" key="6">
    <source>
        <dbReference type="Pfam" id="PF05175"/>
    </source>
</evidence>
<dbReference type="Pfam" id="PF05175">
    <property type="entry name" value="MTS"/>
    <property type="match status" value="1"/>
</dbReference>
<evidence type="ECO:0000256" key="3">
    <source>
        <dbReference type="ARBA" id="ARBA00022691"/>
    </source>
</evidence>
<comment type="caution">
    <text evidence="5">Lacks conserved residue(s) required for the propagation of feature annotation.</text>
</comment>
<evidence type="ECO:0000256" key="1">
    <source>
        <dbReference type="ARBA" id="ARBA00022603"/>
    </source>
</evidence>
<feature type="domain" description="Release factor glutamine methyltransferase N-terminal" evidence="7">
    <location>
        <begin position="8"/>
        <end position="76"/>
    </location>
</feature>
<evidence type="ECO:0000313" key="9">
    <source>
        <dbReference type="Proteomes" id="UP001179647"/>
    </source>
</evidence>
<keyword evidence="3 5" id="KW-0949">S-adenosyl-L-methionine</keyword>
<comment type="similarity">
    <text evidence="5">Belongs to the protein N5-glutamine methyltransferase family. PrmC subfamily.</text>
</comment>
<reference evidence="8" key="1">
    <citation type="submission" date="2022-10" db="EMBL/GenBank/DDBJ databases">
        <title>Vagococcus sp. isolated from poultry meat.</title>
        <authorList>
            <person name="Johansson P."/>
            <person name="Bjorkroth J."/>
        </authorList>
    </citation>
    <scope>NUCLEOTIDE SEQUENCE</scope>
    <source>
        <strain evidence="8">STAA11</strain>
    </source>
</reference>
<dbReference type="InterPro" id="IPR019874">
    <property type="entry name" value="RF_methyltr_PrmC"/>
</dbReference>
<dbReference type="CDD" id="cd02440">
    <property type="entry name" value="AdoMet_MTases"/>
    <property type="match status" value="1"/>
</dbReference>
<dbReference type="Gene3D" id="3.40.50.150">
    <property type="entry name" value="Vaccinia Virus protein VP39"/>
    <property type="match status" value="1"/>
</dbReference>
<name>A0AAF0I7E9_9ENTE</name>
<dbReference type="NCBIfam" id="TIGR00536">
    <property type="entry name" value="hemK_fam"/>
    <property type="match status" value="1"/>
</dbReference>